<evidence type="ECO:0000313" key="2">
    <source>
        <dbReference type="Proteomes" id="UP001151760"/>
    </source>
</evidence>
<name>A0ABQ5BW28_9ASTR</name>
<dbReference type="Proteomes" id="UP001151760">
    <property type="component" value="Unassembled WGS sequence"/>
</dbReference>
<organism evidence="1 2">
    <name type="scientific">Tanacetum coccineum</name>
    <dbReference type="NCBI Taxonomy" id="301880"/>
    <lineage>
        <taxon>Eukaryota</taxon>
        <taxon>Viridiplantae</taxon>
        <taxon>Streptophyta</taxon>
        <taxon>Embryophyta</taxon>
        <taxon>Tracheophyta</taxon>
        <taxon>Spermatophyta</taxon>
        <taxon>Magnoliopsida</taxon>
        <taxon>eudicotyledons</taxon>
        <taxon>Gunneridae</taxon>
        <taxon>Pentapetalae</taxon>
        <taxon>asterids</taxon>
        <taxon>campanulids</taxon>
        <taxon>Asterales</taxon>
        <taxon>Asteraceae</taxon>
        <taxon>Asteroideae</taxon>
        <taxon>Anthemideae</taxon>
        <taxon>Anthemidinae</taxon>
        <taxon>Tanacetum</taxon>
    </lineage>
</organism>
<evidence type="ECO:0000313" key="1">
    <source>
        <dbReference type="EMBL" id="GJT17997.1"/>
    </source>
</evidence>
<protein>
    <submittedName>
        <fullName evidence="1">Uncharacterized protein</fullName>
    </submittedName>
</protein>
<reference evidence="1" key="2">
    <citation type="submission" date="2022-01" db="EMBL/GenBank/DDBJ databases">
        <authorList>
            <person name="Yamashiro T."/>
            <person name="Shiraishi A."/>
            <person name="Satake H."/>
            <person name="Nakayama K."/>
        </authorList>
    </citation>
    <scope>NUCLEOTIDE SEQUENCE</scope>
</reference>
<proteinExistence type="predicted"/>
<sequence>MSTYLVNRSPSLAIRFKTHIDMLGFLGWLASIKQRMLEAVKVKCIFLGCREVAVEEKIYAYDSLTFNDIVTCEEKNNDGYYWEHTPRMFIHLSLYIDGMVFFADAWLRSGLPSKEKCTWYGDFQGSELENSKGVTIQVLQWKVGTYFVGGTLYIIVEG</sequence>
<accession>A0ABQ5BW28</accession>
<dbReference type="EMBL" id="BQNB010013604">
    <property type="protein sequence ID" value="GJT17997.1"/>
    <property type="molecule type" value="Genomic_DNA"/>
</dbReference>
<reference evidence="1" key="1">
    <citation type="journal article" date="2022" name="Int. J. Mol. Sci.">
        <title>Draft Genome of Tanacetum Coccineum: Genomic Comparison of Closely Related Tanacetum-Family Plants.</title>
        <authorList>
            <person name="Yamashiro T."/>
            <person name="Shiraishi A."/>
            <person name="Nakayama K."/>
            <person name="Satake H."/>
        </authorList>
    </citation>
    <scope>NUCLEOTIDE SEQUENCE</scope>
</reference>
<keyword evidence="2" id="KW-1185">Reference proteome</keyword>
<comment type="caution">
    <text evidence="1">The sequence shown here is derived from an EMBL/GenBank/DDBJ whole genome shotgun (WGS) entry which is preliminary data.</text>
</comment>
<gene>
    <name evidence="1" type="ORF">Tco_0876703</name>
</gene>